<evidence type="ECO:0000259" key="5">
    <source>
        <dbReference type="Pfam" id="PF21036"/>
    </source>
</evidence>
<gene>
    <name evidence="6" type="ORF">BL253_06885</name>
</gene>
<evidence type="ECO:0000256" key="1">
    <source>
        <dbReference type="ARBA" id="ARBA00006962"/>
    </source>
</evidence>
<dbReference type="InterPro" id="IPR048284">
    <property type="entry name" value="EryCIII-like_N"/>
</dbReference>
<protein>
    <submittedName>
        <fullName evidence="6">Uncharacterized protein</fullName>
    </submittedName>
</protein>
<keyword evidence="7" id="KW-1185">Reference proteome</keyword>
<dbReference type="Pfam" id="PF06722">
    <property type="entry name" value="EryCIII-like_C"/>
    <property type="match status" value="1"/>
</dbReference>
<dbReference type="GO" id="GO:0016758">
    <property type="term" value="F:hexosyltransferase activity"/>
    <property type="evidence" value="ECO:0007669"/>
    <property type="project" value="UniProtKB-ARBA"/>
</dbReference>
<keyword evidence="2" id="KW-0328">Glycosyltransferase</keyword>
<dbReference type="RefSeq" id="WP_076814623.1">
    <property type="nucleotide sequence ID" value="NZ_MOMC01000014.1"/>
</dbReference>
<dbReference type="OrthoDB" id="5488434at2"/>
<dbReference type="InterPro" id="IPR010610">
    <property type="entry name" value="EryCIII-like_C"/>
</dbReference>
<dbReference type="Gene3D" id="3.40.50.2000">
    <property type="entry name" value="Glycogen Phosphorylase B"/>
    <property type="match status" value="2"/>
</dbReference>
<dbReference type="InterPro" id="IPR002213">
    <property type="entry name" value="UDP_glucos_trans"/>
</dbReference>
<accession>A0A1V2IFI3</accession>
<evidence type="ECO:0000256" key="2">
    <source>
        <dbReference type="ARBA" id="ARBA00022676"/>
    </source>
</evidence>
<feature type="domain" description="Erythromycin biosynthesis protein CIII-like N-terminal" evidence="5">
    <location>
        <begin position="97"/>
        <end position="219"/>
    </location>
</feature>
<keyword evidence="3" id="KW-0808">Transferase</keyword>
<dbReference type="CDD" id="cd03784">
    <property type="entry name" value="GT1_Gtf-like"/>
    <property type="match status" value="1"/>
</dbReference>
<dbReference type="Proteomes" id="UP000188929">
    <property type="component" value="Unassembled WGS sequence"/>
</dbReference>
<dbReference type="GO" id="GO:0008194">
    <property type="term" value="F:UDP-glycosyltransferase activity"/>
    <property type="evidence" value="ECO:0007669"/>
    <property type="project" value="InterPro"/>
</dbReference>
<organism evidence="6 7">
    <name type="scientific">Pseudofrankia asymbiotica</name>
    <dbReference type="NCBI Taxonomy" id="1834516"/>
    <lineage>
        <taxon>Bacteria</taxon>
        <taxon>Bacillati</taxon>
        <taxon>Actinomycetota</taxon>
        <taxon>Actinomycetes</taxon>
        <taxon>Frankiales</taxon>
        <taxon>Frankiaceae</taxon>
        <taxon>Pseudofrankia</taxon>
    </lineage>
</organism>
<evidence type="ECO:0000259" key="4">
    <source>
        <dbReference type="Pfam" id="PF06722"/>
    </source>
</evidence>
<evidence type="ECO:0000256" key="3">
    <source>
        <dbReference type="ARBA" id="ARBA00022679"/>
    </source>
</evidence>
<dbReference type="AlphaFoldDB" id="A0A1V2IFI3"/>
<evidence type="ECO:0000313" key="7">
    <source>
        <dbReference type="Proteomes" id="UP000188929"/>
    </source>
</evidence>
<sequence length="382" mass="39816">MRVLFTTVPMHGHFYPMVPLAHAFRSAGHEVLVATPASLVDAVNSAGLPVAVTGPPLGLTEIMMVDREGRPVPPPATPDELMVSGGKAWGRLAARTLPATEALIDGWRPDLVIAEPSEIAGPLIAALRGIPWVRHNWGITSLPRSLPFTAQELAGELAELGLDGLPEPDAVVKVAPASIAGDEDPDGLPSRYVPYNGPGVLPDWALAKRSGPRILLTFGSLVPHMRFRDFVAVLGELAAGLPALGAEVVVGVEPAFAERLGTLPDGVLDVGWQPLSLVLPACDLLVHHGGSGSLLTALAHGVPQLALPQSSDQFVNSFTLAGIGAGRLLMPDRLNVEAVLAEARELLDDPGYGEKAKGVAAQIADMPSPSRVASTLAELTTG</sequence>
<dbReference type="GO" id="GO:0017000">
    <property type="term" value="P:antibiotic biosynthetic process"/>
    <property type="evidence" value="ECO:0007669"/>
    <property type="project" value="UniProtKB-ARBA"/>
</dbReference>
<reference evidence="7" key="1">
    <citation type="submission" date="2016-10" db="EMBL/GenBank/DDBJ databases">
        <title>Frankia sp. NRRL B-16386 Genome sequencing.</title>
        <authorList>
            <person name="Ghodhbane-Gtari F."/>
            <person name="Swanson E."/>
            <person name="Gueddou A."/>
            <person name="Hezbri K."/>
            <person name="Ktari K."/>
            <person name="Nouioui I."/>
            <person name="Morris K."/>
            <person name="Simpson S."/>
            <person name="Abebe-Akele F."/>
            <person name="Thomas K."/>
            <person name="Gtari M."/>
            <person name="Tisa L.S."/>
        </authorList>
    </citation>
    <scope>NUCLEOTIDE SEQUENCE [LARGE SCALE GENOMIC DNA]</scope>
    <source>
        <strain evidence="7">NRRL B-16386</strain>
    </source>
</reference>
<dbReference type="EMBL" id="MOMC01000014">
    <property type="protein sequence ID" value="ONH31867.1"/>
    <property type="molecule type" value="Genomic_DNA"/>
</dbReference>
<feature type="domain" description="Erythromycin biosynthesis protein CIII-like N-terminal" evidence="5">
    <location>
        <begin position="23"/>
        <end position="64"/>
    </location>
</feature>
<feature type="domain" description="Erythromycin biosynthesis protein CIII-like C-terminal" evidence="4">
    <location>
        <begin position="241"/>
        <end position="379"/>
    </location>
</feature>
<proteinExistence type="inferred from homology"/>
<dbReference type="SUPFAM" id="SSF53756">
    <property type="entry name" value="UDP-Glycosyltransferase/glycogen phosphorylase"/>
    <property type="match status" value="1"/>
</dbReference>
<dbReference type="PANTHER" id="PTHR48050:SF13">
    <property type="entry name" value="STEROL 3-BETA-GLUCOSYLTRANSFERASE UGT80A2"/>
    <property type="match status" value="1"/>
</dbReference>
<name>A0A1V2IFI3_9ACTN</name>
<dbReference type="InterPro" id="IPR050426">
    <property type="entry name" value="Glycosyltransferase_28"/>
</dbReference>
<comment type="similarity">
    <text evidence="1">Belongs to the glycosyltransferase 28 family.</text>
</comment>
<dbReference type="Pfam" id="PF21036">
    <property type="entry name" value="EryCIII-like_N"/>
    <property type="match status" value="2"/>
</dbReference>
<dbReference type="PANTHER" id="PTHR48050">
    <property type="entry name" value="STEROL 3-BETA-GLUCOSYLTRANSFERASE"/>
    <property type="match status" value="1"/>
</dbReference>
<comment type="caution">
    <text evidence="6">The sequence shown here is derived from an EMBL/GenBank/DDBJ whole genome shotgun (WGS) entry which is preliminary data.</text>
</comment>
<evidence type="ECO:0000313" key="6">
    <source>
        <dbReference type="EMBL" id="ONH31867.1"/>
    </source>
</evidence>
<dbReference type="STRING" id="1834516.BL253_06885"/>